<sequence>MDMAVVGGMLVGFLVAAIIGLLFAGLVLKFSVRLVEGFSPGYGRSLLVVFLAAVTGFIVNVVTTMVLGVGTNMAAMGADADPAAAMAAMGSSMLLVWGISLVAGLVINAAFINLLIKHPDGRAIGFGRSLLVALLYLMVMVVLTVVISIVLGVVLGLGAAGMAGAMG</sequence>
<dbReference type="EMBL" id="SMDR01000001">
    <property type="protein sequence ID" value="TNJ35603.1"/>
    <property type="molecule type" value="Genomic_DNA"/>
</dbReference>
<accession>A0A5C4RWG0</accession>
<dbReference type="Proteomes" id="UP000305760">
    <property type="component" value="Unassembled WGS sequence"/>
</dbReference>
<keyword evidence="1" id="KW-0812">Transmembrane</keyword>
<organism evidence="2 3">
    <name type="scientific">Arenimonas terrae</name>
    <dbReference type="NCBI Taxonomy" id="2546226"/>
    <lineage>
        <taxon>Bacteria</taxon>
        <taxon>Pseudomonadati</taxon>
        <taxon>Pseudomonadota</taxon>
        <taxon>Gammaproteobacteria</taxon>
        <taxon>Lysobacterales</taxon>
        <taxon>Lysobacteraceae</taxon>
        <taxon>Arenimonas</taxon>
    </lineage>
</organism>
<comment type="caution">
    <text evidence="2">The sequence shown here is derived from an EMBL/GenBank/DDBJ whole genome shotgun (WGS) entry which is preliminary data.</text>
</comment>
<feature type="transmembrane region" description="Helical" evidence="1">
    <location>
        <begin position="48"/>
        <end position="74"/>
    </location>
</feature>
<dbReference type="AlphaFoldDB" id="A0A5C4RWG0"/>
<evidence type="ECO:0000256" key="1">
    <source>
        <dbReference type="SAM" id="Phobius"/>
    </source>
</evidence>
<proteinExistence type="predicted"/>
<evidence type="ECO:0000313" key="2">
    <source>
        <dbReference type="EMBL" id="TNJ35603.1"/>
    </source>
</evidence>
<keyword evidence="1" id="KW-0472">Membrane</keyword>
<evidence type="ECO:0000313" key="3">
    <source>
        <dbReference type="Proteomes" id="UP000305760"/>
    </source>
</evidence>
<protein>
    <submittedName>
        <fullName evidence="2">Uncharacterized protein</fullName>
    </submittedName>
</protein>
<feature type="transmembrane region" description="Helical" evidence="1">
    <location>
        <begin position="94"/>
        <end position="116"/>
    </location>
</feature>
<feature type="transmembrane region" description="Helical" evidence="1">
    <location>
        <begin position="128"/>
        <end position="161"/>
    </location>
</feature>
<keyword evidence="3" id="KW-1185">Reference proteome</keyword>
<reference evidence="2 3" key="1">
    <citation type="submission" date="2019-03" db="EMBL/GenBank/DDBJ databases">
        <title>Arenimonas daejeonensis sp. nov., isolated from compost.</title>
        <authorList>
            <person name="Jeon C.O."/>
        </authorList>
    </citation>
    <scope>NUCLEOTIDE SEQUENCE [LARGE SCALE GENOMIC DNA]</scope>
    <source>
        <strain evidence="2 3">R29</strain>
    </source>
</reference>
<keyword evidence="1" id="KW-1133">Transmembrane helix</keyword>
<gene>
    <name evidence="2" type="ORF">E1B00_07605</name>
</gene>
<dbReference type="OrthoDB" id="5966727at2"/>
<feature type="transmembrane region" description="Helical" evidence="1">
    <location>
        <begin position="6"/>
        <end position="28"/>
    </location>
</feature>
<dbReference type="RefSeq" id="WP_139447211.1">
    <property type="nucleotide sequence ID" value="NZ_SMDR01000001.1"/>
</dbReference>
<name>A0A5C4RWG0_9GAMM</name>